<dbReference type="GO" id="GO:0006114">
    <property type="term" value="P:glycerol biosynthetic process"/>
    <property type="evidence" value="ECO:0007669"/>
    <property type="project" value="TreeGrafter"/>
</dbReference>
<dbReference type="AlphaFoldDB" id="A0AAN9J508"/>
<sequence length="75" mass="8437">MSLATWWANAKALLDANRLIKHLRKNGVPMALASNSCHDYIEAKISHHKGWKESFSVILGSDQVKSGKPYPYLKN</sequence>
<dbReference type="InterPro" id="IPR023214">
    <property type="entry name" value="HAD_sf"/>
</dbReference>
<dbReference type="Gene3D" id="3.40.50.1000">
    <property type="entry name" value="HAD superfamily/HAD-like"/>
    <property type="match status" value="1"/>
</dbReference>
<dbReference type="CDD" id="cd07505">
    <property type="entry name" value="HAD_BPGM-like"/>
    <property type="match status" value="1"/>
</dbReference>
<evidence type="ECO:0000313" key="1">
    <source>
        <dbReference type="EMBL" id="KAK7292377.1"/>
    </source>
</evidence>
<keyword evidence="2" id="KW-1185">Reference proteome</keyword>
<proteinExistence type="predicted"/>
<protein>
    <submittedName>
        <fullName evidence="1">Uncharacterized protein</fullName>
    </submittedName>
</protein>
<dbReference type="PANTHER" id="PTHR18901:SF44">
    <property type="entry name" value="OS01G0757900 PROTEIN"/>
    <property type="match status" value="1"/>
</dbReference>
<dbReference type="EMBL" id="JAYWIO010000001">
    <property type="protein sequence ID" value="KAK7292377.1"/>
    <property type="molecule type" value="Genomic_DNA"/>
</dbReference>
<dbReference type="GO" id="GO:0043136">
    <property type="term" value="F:sn-glycerol 3-phosphatase activity"/>
    <property type="evidence" value="ECO:0007669"/>
    <property type="project" value="TreeGrafter"/>
</dbReference>
<accession>A0AAN9J508</accession>
<dbReference type="InterPro" id="IPR036412">
    <property type="entry name" value="HAD-like_sf"/>
</dbReference>
<dbReference type="SUPFAM" id="SSF56784">
    <property type="entry name" value="HAD-like"/>
    <property type="match status" value="1"/>
</dbReference>
<comment type="caution">
    <text evidence="1">The sequence shown here is derived from an EMBL/GenBank/DDBJ whole genome shotgun (WGS) entry which is preliminary data.</text>
</comment>
<evidence type="ECO:0000313" key="2">
    <source>
        <dbReference type="Proteomes" id="UP001372338"/>
    </source>
</evidence>
<reference evidence="1 2" key="1">
    <citation type="submission" date="2024-01" db="EMBL/GenBank/DDBJ databases">
        <title>The genomes of 5 underutilized Papilionoideae crops provide insights into root nodulation and disease resistanc.</title>
        <authorList>
            <person name="Yuan L."/>
        </authorList>
    </citation>
    <scope>NUCLEOTIDE SEQUENCE [LARGE SCALE GENOMIC DNA]</scope>
    <source>
        <strain evidence="1">ZHUSHIDOU_FW_LH</strain>
        <tissue evidence="1">Leaf</tissue>
    </source>
</reference>
<gene>
    <name evidence="1" type="ORF">RIF29_08155</name>
</gene>
<organism evidence="1 2">
    <name type="scientific">Crotalaria pallida</name>
    <name type="common">Smooth rattlebox</name>
    <name type="synonym">Crotalaria striata</name>
    <dbReference type="NCBI Taxonomy" id="3830"/>
    <lineage>
        <taxon>Eukaryota</taxon>
        <taxon>Viridiplantae</taxon>
        <taxon>Streptophyta</taxon>
        <taxon>Embryophyta</taxon>
        <taxon>Tracheophyta</taxon>
        <taxon>Spermatophyta</taxon>
        <taxon>Magnoliopsida</taxon>
        <taxon>eudicotyledons</taxon>
        <taxon>Gunneridae</taxon>
        <taxon>Pentapetalae</taxon>
        <taxon>rosids</taxon>
        <taxon>fabids</taxon>
        <taxon>Fabales</taxon>
        <taxon>Fabaceae</taxon>
        <taxon>Papilionoideae</taxon>
        <taxon>50 kb inversion clade</taxon>
        <taxon>genistoids sensu lato</taxon>
        <taxon>core genistoids</taxon>
        <taxon>Crotalarieae</taxon>
        <taxon>Crotalaria</taxon>
    </lineage>
</organism>
<dbReference type="Pfam" id="PF00702">
    <property type="entry name" value="Hydrolase"/>
    <property type="match status" value="1"/>
</dbReference>
<dbReference type="PANTHER" id="PTHR18901">
    <property type="entry name" value="2-DEOXYGLUCOSE-6-PHOSPHATE PHOSPHATASE 2"/>
    <property type="match status" value="1"/>
</dbReference>
<dbReference type="Proteomes" id="UP001372338">
    <property type="component" value="Unassembled WGS sequence"/>
</dbReference>
<name>A0AAN9J508_CROPI</name>